<proteinExistence type="inferred from homology"/>
<evidence type="ECO:0000256" key="2">
    <source>
        <dbReference type="ARBA" id="ARBA00023002"/>
    </source>
</evidence>
<protein>
    <recommendedName>
        <fullName evidence="4">FAD-binding PCMH-type domain-containing protein</fullName>
    </recommendedName>
</protein>
<keyword evidence="2" id="KW-0560">Oxidoreductase</keyword>
<dbReference type="Gene3D" id="3.30.465.10">
    <property type="match status" value="2"/>
</dbReference>
<dbReference type="InterPro" id="IPR016166">
    <property type="entry name" value="FAD-bd_PCMH"/>
</dbReference>
<feature type="chain" id="PRO_5002205253" description="FAD-binding PCMH-type domain-containing protein" evidence="3">
    <location>
        <begin position="23"/>
        <end position="569"/>
    </location>
</feature>
<evidence type="ECO:0000256" key="1">
    <source>
        <dbReference type="ARBA" id="ARBA00005466"/>
    </source>
</evidence>
<name>A0A0C9WDP0_9AGAM</name>
<dbReference type="InterPro" id="IPR036318">
    <property type="entry name" value="FAD-bd_PCMH-like_sf"/>
</dbReference>
<feature type="domain" description="FAD-binding PCMH-type" evidence="4">
    <location>
        <begin position="120"/>
        <end position="305"/>
    </location>
</feature>
<keyword evidence="6" id="KW-1185">Reference proteome</keyword>
<dbReference type="InterPro" id="IPR006094">
    <property type="entry name" value="Oxid_FAD_bind_N"/>
</dbReference>
<sequence>MKALAAFSLIAARLAATSPTGAECLCTYDETCWPSSSDFSQLQGQVSQPLIYPLPTASACYPVSNPSGNCTAVLENSADPIWRASMPGSMEAPNFETFIFKNGTIDACYSNTTLGIPCGQGSVPVIGVDARSPEDIQAAVNFAVNHNLKLVVKNTGHDFMGRSAARGAFVVWTHNMKNITYNSQFVPQGAPSNETYDAITLGAGVQWHEAYDAINRYGRMMVGGASDGGSVGAAGGWILGGGHSALAPTYGLGVDNVVEMTVVLSTGEYLTVNDHQYSDLYWALRGGGGGTYGILTSVTYRTYPSLPVAFYLFEANATSSSAMQDMFTELMHRQVQFSDDGWAGYGSSTNSSMYFFYIAPNMSTAQANATTQGWTDYAQALTSQGISSSALITQFASWYDWYTEVYSSPGQNGMNRMMASRLLSRDTLENGYQDISKVFFDCGASWNLVAGGKVSEIDPDSVGLNPAWRDAIIEALCVVQWPDGTPSQEIHEKVDEVKSLIKAIHDATPNDSAYFNEASLFEVDWQQTFFGSHYAALKTIKDKYDPHRLFIVAEGVGSEDWNTELTCRI</sequence>
<dbReference type="EMBL" id="KN839852">
    <property type="protein sequence ID" value="KIJ63201.1"/>
    <property type="molecule type" value="Genomic_DNA"/>
</dbReference>
<dbReference type="AlphaFoldDB" id="A0A0C9WDP0"/>
<reference evidence="5 6" key="1">
    <citation type="submission" date="2014-04" db="EMBL/GenBank/DDBJ databases">
        <title>Evolutionary Origins and Diversification of the Mycorrhizal Mutualists.</title>
        <authorList>
            <consortium name="DOE Joint Genome Institute"/>
            <consortium name="Mycorrhizal Genomics Consortium"/>
            <person name="Kohler A."/>
            <person name="Kuo A."/>
            <person name="Nagy L.G."/>
            <person name="Floudas D."/>
            <person name="Copeland A."/>
            <person name="Barry K.W."/>
            <person name="Cichocki N."/>
            <person name="Veneault-Fourrey C."/>
            <person name="LaButti K."/>
            <person name="Lindquist E.A."/>
            <person name="Lipzen A."/>
            <person name="Lundell T."/>
            <person name="Morin E."/>
            <person name="Murat C."/>
            <person name="Riley R."/>
            <person name="Ohm R."/>
            <person name="Sun H."/>
            <person name="Tunlid A."/>
            <person name="Henrissat B."/>
            <person name="Grigoriev I.V."/>
            <person name="Hibbett D.S."/>
            <person name="Martin F."/>
        </authorList>
    </citation>
    <scope>NUCLEOTIDE SEQUENCE [LARGE SCALE GENOMIC DNA]</scope>
    <source>
        <strain evidence="5 6">MD-312</strain>
    </source>
</reference>
<evidence type="ECO:0000256" key="3">
    <source>
        <dbReference type="SAM" id="SignalP"/>
    </source>
</evidence>
<dbReference type="InterPro" id="IPR016169">
    <property type="entry name" value="FAD-bd_PCMH_sub2"/>
</dbReference>
<dbReference type="Proteomes" id="UP000053820">
    <property type="component" value="Unassembled WGS sequence"/>
</dbReference>
<accession>A0A0C9WDP0</accession>
<evidence type="ECO:0000313" key="6">
    <source>
        <dbReference type="Proteomes" id="UP000053820"/>
    </source>
</evidence>
<dbReference type="PROSITE" id="PS51387">
    <property type="entry name" value="FAD_PCMH"/>
    <property type="match status" value="1"/>
</dbReference>
<dbReference type="GO" id="GO:0016491">
    <property type="term" value="F:oxidoreductase activity"/>
    <property type="evidence" value="ECO:0007669"/>
    <property type="project" value="UniProtKB-KW"/>
</dbReference>
<dbReference type="SUPFAM" id="SSF56176">
    <property type="entry name" value="FAD-binding/transporter-associated domain-like"/>
    <property type="match status" value="1"/>
</dbReference>
<dbReference type="GO" id="GO:0071949">
    <property type="term" value="F:FAD binding"/>
    <property type="evidence" value="ECO:0007669"/>
    <property type="project" value="InterPro"/>
</dbReference>
<keyword evidence="3" id="KW-0732">Signal</keyword>
<dbReference type="PANTHER" id="PTHR13878:SF91">
    <property type="entry name" value="FAD BINDING DOMAIN PROTEIN (AFU_ORTHOLOGUE AFUA_6G12070)-RELATED"/>
    <property type="match status" value="1"/>
</dbReference>
<gene>
    <name evidence="5" type="ORF">HYDPIDRAFT_93112</name>
</gene>
<dbReference type="OrthoDB" id="9983560at2759"/>
<evidence type="ECO:0000259" key="4">
    <source>
        <dbReference type="PROSITE" id="PS51387"/>
    </source>
</evidence>
<dbReference type="Pfam" id="PF01565">
    <property type="entry name" value="FAD_binding_4"/>
    <property type="match status" value="1"/>
</dbReference>
<comment type="similarity">
    <text evidence="1">Belongs to the oxygen-dependent FAD-linked oxidoreductase family.</text>
</comment>
<dbReference type="Pfam" id="PF08031">
    <property type="entry name" value="BBE"/>
    <property type="match status" value="1"/>
</dbReference>
<feature type="signal peptide" evidence="3">
    <location>
        <begin position="1"/>
        <end position="22"/>
    </location>
</feature>
<organism evidence="5 6">
    <name type="scientific">Hydnomerulius pinastri MD-312</name>
    <dbReference type="NCBI Taxonomy" id="994086"/>
    <lineage>
        <taxon>Eukaryota</taxon>
        <taxon>Fungi</taxon>
        <taxon>Dikarya</taxon>
        <taxon>Basidiomycota</taxon>
        <taxon>Agaricomycotina</taxon>
        <taxon>Agaricomycetes</taxon>
        <taxon>Agaricomycetidae</taxon>
        <taxon>Boletales</taxon>
        <taxon>Boletales incertae sedis</taxon>
        <taxon>Leucogyrophana</taxon>
    </lineage>
</organism>
<dbReference type="InterPro" id="IPR050432">
    <property type="entry name" value="FAD-linked_Oxidoreductases_BP"/>
</dbReference>
<dbReference type="PANTHER" id="PTHR13878">
    <property type="entry name" value="GULONOLACTONE OXIDASE"/>
    <property type="match status" value="1"/>
</dbReference>
<dbReference type="InterPro" id="IPR012951">
    <property type="entry name" value="BBE"/>
</dbReference>
<evidence type="ECO:0000313" key="5">
    <source>
        <dbReference type="EMBL" id="KIJ63201.1"/>
    </source>
</evidence>
<dbReference type="HOGENOM" id="CLU_018354_4_4_1"/>